<organism evidence="2 3">
    <name type="scientific">Eumeta variegata</name>
    <name type="common">Bagworm moth</name>
    <name type="synonym">Eumeta japonica</name>
    <dbReference type="NCBI Taxonomy" id="151549"/>
    <lineage>
        <taxon>Eukaryota</taxon>
        <taxon>Metazoa</taxon>
        <taxon>Ecdysozoa</taxon>
        <taxon>Arthropoda</taxon>
        <taxon>Hexapoda</taxon>
        <taxon>Insecta</taxon>
        <taxon>Pterygota</taxon>
        <taxon>Neoptera</taxon>
        <taxon>Endopterygota</taxon>
        <taxon>Lepidoptera</taxon>
        <taxon>Glossata</taxon>
        <taxon>Ditrysia</taxon>
        <taxon>Tineoidea</taxon>
        <taxon>Psychidae</taxon>
        <taxon>Oiketicinae</taxon>
        <taxon>Eumeta</taxon>
    </lineage>
</organism>
<dbReference type="Proteomes" id="UP000299102">
    <property type="component" value="Unassembled WGS sequence"/>
</dbReference>
<dbReference type="AlphaFoldDB" id="A0A4C1ZBY8"/>
<comment type="caution">
    <text evidence="2">The sequence shown here is derived from an EMBL/GenBank/DDBJ whole genome shotgun (WGS) entry which is preliminary data.</text>
</comment>
<gene>
    <name evidence="2" type="ORF">EVAR_65559_1</name>
</gene>
<evidence type="ECO:0000313" key="3">
    <source>
        <dbReference type="Proteomes" id="UP000299102"/>
    </source>
</evidence>
<sequence length="154" mass="17451">MVTPSELLKDKSAQSRRSQEGYEPYNSGVHNYRASRAPPPVTMINICCAADGHKSYEPRVRTLQSYRNTELFKSYVVLPYYEHGGPVAAETRPGGLKPYYLCMRRCTLAISINQQWPAGASGPTSRSNRIPYFHTEKSSLTTVLYMEQSNETRH</sequence>
<feature type="region of interest" description="Disordered" evidence="1">
    <location>
        <begin position="1"/>
        <end position="33"/>
    </location>
</feature>
<proteinExistence type="predicted"/>
<accession>A0A4C1ZBY8</accession>
<reference evidence="2 3" key="1">
    <citation type="journal article" date="2019" name="Commun. Biol.">
        <title>The bagworm genome reveals a unique fibroin gene that provides high tensile strength.</title>
        <authorList>
            <person name="Kono N."/>
            <person name="Nakamura H."/>
            <person name="Ohtoshi R."/>
            <person name="Tomita M."/>
            <person name="Numata K."/>
            <person name="Arakawa K."/>
        </authorList>
    </citation>
    <scope>NUCLEOTIDE SEQUENCE [LARGE SCALE GENOMIC DNA]</scope>
</reference>
<name>A0A4C1ZBY8_EUMVA</name>
<feature type="compositionally biased region" description="Basic and acidic residues" evidence="1">
    <location>
        <begin position="7"/>
        <end position="20"/>
    </location>
</feature>
<evidence type="ECO:0000256" key="1">
    <source>
        <dbReference type="SAM" id="MobiDB-lite"/>
    </source>
</evidence>
<dbReference type="EMBL" id="BGZK01001691">
    <property type="protein sequence ID" value="GBP84634.1"/>
    <property type="molecule type" value="Genomic_DNA"/>
</dbReference>
<protein>
    <submittedName>
        <fullName evidence="2">Uncharacterized protein</fullName>
    </submittedName>
</protein>
<keyword evidence="3" id="KW-1185">Reference proteome</keyword>
<evidence type="ECO:0000313" key="2">
    <source>
        <dbReference type="EMBL" id="GBP84634.1"/>
    </source>
</evidence>